<evidence type="ECO:0000256" key="2">
    <source>
        <dbReference type="ARBA" id="ARBA00022898"/>
    </source>
</evidence>
<dbReference type="PANTHER" id="PTHR43713:SF3">
    <property type="entry name" value="GLUTAMATE-1-SEMIALDEHYDE 2,1-AMINOMUTASE 1, CHLOROPLASTIC-RELATED"/>
    <property type="match status" value="1"/>
</dbReference>
<dbReference type="EMBL" id="LT629750">
    <property type="protein sequence ID" value="SDT23594.1"/>
    <property type="molecule type" value="Genomic_DNA"/>
</dbReference>
<dbReference type="InterPro" id="IPR005814">
    <property type="entry name" value="Aminotrans_3"/>
</dbReference>
<dbReference type="Gene3D" id="3.90.1150.10">
    <property type="entry name" value="Aspartate Aminotransferase, domain 1"/>
    <property type="match status" value="1"/>
</dbReference>
<keyword evidence="5" id="KW-1185">Reference proteome</keyword>
<protein>
    <submittedName>
        <fullName evidence="4">Glutamate-1-semialdehyde 2,1-aminomutase</fullName>
    </submittedName>
</protein>
<accession>A0A1H1YQ56</accession>
<reference evidence="5" key="1">
    <citation type="submission" date="2016-10" db="EMBL/GenBank/DDBJ databases">
        <authorList>
            <person name="Varghese N."/>
            <person name="Submissions S."/>
        </authorList>
    </citation>
    <scope>NUCLEOTIDE SEQUENCE [LARGE SCALE GENOMIC DNA]</scope>
    <source>
        <strain evidence="5">GAS369</strain>
    </source>
</reference>
<dbReference type="SUPFAM" id="SSF53383">
    <property type="entry name" value="PLP-dependent transferases"/>
    <property type="match status" value="1"/>
</dbReference>
<dbReference type="PANTHER" id="PTHR43713">
    <property type="entry name" value="GLUTAMATE-1-SEMIALDEHYDE 2,1-AMINOMUTASE"/>
    <property type="match status" value="1"/>
</dbReference>
<dbReference type="CDD" id="cd00610">
    <property type="entry name" value="OAT_like"/>
    <property type="match status" value="1"/>
</dbReference>
<dbReference type="Gene3D" id="3.40.640.10">
    <property type="entry name" value="Type I PLP-dependent aspartate aminotransferase-like (Major domain)"/>
    <property type="match status" value="1"/>
</dbReference>
<organism evidence="4 5">
    <name type="scientific">Bradyrhizobium canariense</name>
    <dbReference type="NCBI Taxonomy" id="255045"/>
    <lineage>
        <taxon>Bacteria</taxon>
        <taxon>Pseudomonadati</taxon>
        <taxon>Pseudomonadota</taxon>
        <taxon>Alphaproteobacteria</taxon>
        <taxon>Hyphomicrobiales</taxon>
        <taxon>Nitrobacteraceae</taxon>
        <taxon>Bradyrhizobium</taxon>
    </lineage>
</organism>
<dbReference type="Proteomes" id="UP000243904">
    <property type="component" value="Chromosome I"/>
</dbReference>
<dbReference type="RefSeq" id="WP_146689170.1">
    <property type="nucleotide sequence ID" value="NZ_LT629750.1"/>
</dbReference>
<dbReference type="GO" id="GO:0008483">
    <property type="term" value="F:transaminase activity"/>
    <property type="evidence" value="ECO:0007669"/>
    <property type="project" value="InterPro"/>
</dbReference>
<gene>
    <name evidence="4" type="ORF">SAMN05444158_4954</name>
</gene>
<comment type="similarity">
    <text evidence="3">Belongs to the class-III pyridoxal-phosphate-dependent aminotransferase family.</text>
</comment>
<dbReference type="InterPro" id="IPR015424">
    <property type="entry name" value="PyrdxlP-dep_Trfase"/>
</dbReference>
<proteinExistence type="inferred from homology"/>
<dbReference type="AlphaFoldDB" id="A0A1H1YQ56"/>
<dbReference type="InterPro" id="IPR015421">
    <property type="entry name" value="PyrdxlP-dep_Trfase_major"/>
</dbReference>
<sequence length="442" mass="47691">MKNRIPNETVEGALADLRDKYLKINPKSARASYEAAKYLPGGNTRSVLHYNPFPLTIVAGKDAEVTDQDGHTYLDCVGEFSAGLYGHSEPAVQRAIIDALHDGIVLGGPTVREAELAKVLTDRFPSMVLVRFCNSGTEANLLALVTAIASTKRKKIMVFDGAYHGGVFAFPNGSAATNVPFEVVLSEYNNIAAAVSTINENWGELAAVIVEPILGAGGNIPAKPEFLQELRTRTAEYGILLIFDEVKTSRLGRGGVQGLFGVRPDITTLGKYIGGGLPTGAFGGRRDLMEVYDPRRSDGLRHAGTFNNNPLTLAAGLAGLTEVFTEAIADEFLQRSEEFRLRLGADLKRAGVPIQVTGLGSLWTVHFTNGVINSPSNIPASSRQIGQLFHMAMLMKGILVASRGDIVLSLPMTLNQFARIHSAIVDFAFEYSSLINRAVYPR</sequence>
<evidence type="ECO:0000313" key="5">
    <source>
        <dbReference type="Proteomes" id="UP000243904"/>
    </source>
</evidence>
<comment type="cofactor">
    <cofactor evidence="1">
        <name>pyridoxal 5'-phosphate</name>
        <dbReference type="ChEBI" id="CHEBI:597326"/>
    </cofactor>
</comment>
<dbReference type="InterPro" id="IPR015422">
    <property type="entry name" value="PyrdxlP-dep_Trfase_small"/>
</dbReference>
<keyword evidence="2 3" id="KW-0663">Pyridoxal phosphate</keyword>
<dbReference type="GO" id="GO:0030170">
    <property type="term" value="F:pyridoxal phosphate binding"/>
    <property type="evidence" value="ECO:0007669"/>
    <property type="project" value="InterPro"/>
</dbReference>
<dbReference type="Pfam" id="PF00202">
    <property type="entry name" value="Aminotran_3"/>
    <property type="match status" value="1"/>
</dbReference>
<evidence type="ECO:0000256" key="3">
    <source>
        <dbReference type="RuleBase" id="RU003560"/>
    </source>
</evidence>
<evidence type="ECO:0000256" key="1">
    <source>
        <dbReference type="ARBA" id="ARBA00001933"/>
    </source>
</evidence>
<evidence type="ECO:0000313" key="4">
    <source>
        <dbReference type="EMBL" id="SDT23594.1"/>
    </source>
</evidence>
<name>A0A1H1YQ56_9BRAD</name>